<dbReference type="SUPFAM" id="SSF53756">
    <property type="entry name" value="UDP-Glycosyltransferase/glycogen phosphorylase"/>
    <property type="match status" value="1"/>
</dbReference>
<evidence type="ECO:0000313" key="3">
    <source>
        <dbReference type="EMBL" id="BAT24148.1"/>
    </source>
</evidence>
<gene>
    <name evidence="3" type="primary">wbaZ</name>
</gene>
<dbReference type="InterPro" id="IPR001296">
    <property type="entry name" value="Glyco_trans_1"/>
</dbReference>
<feature type="domain" description="Glycosyltransferase subfamily 4-like N-terminal" evidence="2">
    <location>
        <begin position="51"/>
        <end position="196"/>
    </location>
</feature>
<dbReference type="EMBL" id="AB924598">
    <property type="protein sequence ID" value="BAT24148.1"/>
    <property type="molecule type" value="Genomic_DNA"/>
</dbReference>
<organism evidence="3">
    <name type="scientific">Klebsiella sp. 5710/52</name>
    <dbReference type="NCBI Taxonomy" id="1497831"/>
    <lineage>
        <taxon>Bacteria</taxon>
        <taxon>Pseudomonadati</taxon>
        <taxon>Pseudomonadota</taxon>
        <taxon>Gammaproteobacteria</taxon>
        <taxon>Enterobacterales</taxon>
        <taxon>Enterobacteriaceae</taxon>
        <taxon>Klebsiella/Raoultella group</taxon>
        <taxon>Klebsiella</taxon>
    </lineage>
</organism>
<dbReference type="PANTHER" id="PTHR45947:SF3">
    <property type="entry name" value="SULFOQUINOVOSYL TRANSFERASE SQD2"/>
    <property type="match status" value="1"/>
</dbReference>
<reference evidence="3" key="1">
    <citation type="submission" date="2014-04" db="EMBL/GenBank/DDBJ databases">
        <authorList>
            <person name="Harrison E."/>
        </authorList>
    </citation>
    <scope>NUCLEOTIDE SEQUENCE</scope>
    <source>
        <strain evidence="3">5710/52</strain>
    </source>
</reference>
<reference evidence="3" key="2">
    <citation type="journal article" date="2015" name="Sci. Rep.">
        <title>Genetic analysis of capsular polysaccharide synthesis gene clusters in 79 capsular types of Klebsiella spp.</title>
        <authorList>
            <person name="Pan Y.J."/>
            <person name="Lin T.L."/>
            <person name="Chen C.T."/>
            <person name="Chen Y.Y."/>
            <person name="Hsieh P.F."/>
            <person name="Hsu C.R."/>
            <person name="Wu M.C."/>
            <person name="Wang J.T."/>
        </authorList>
    </citation>
    <scope>NUCLEOTIDE SEQUENCE</scope>
    <source>
        <strain evidence="3">5710/52</strain>
    </source>
</reference>
<dbReference type="Pfam" id="PF13439">
    <property type="entry name" value="Glyco_transf_4"/>
    <property type="match status" value="1"/>
</dbReference>
<evidence type="ECO:0000259" key="2">
    <source>
        <dbReference type="Pfam" id="PF13439"/>
    </source>
</evidence>
<dbReference type="InterPro" id="IPR050194">
    <property type="entry name" value="Glycosyltransferase_grp1"/>
</dbReference>
<name>A0A0P0YSH5_9ENTR</name>
<dbReference type="PANTHER" id="PTHR45947">
    <property type="entry name" value="SULFOQUINOVOSYL TRANSFERASE SQD2"/>
    <property type="match status" value="1"/>
</dbReference>
<dbReference type="AlphaFoldDB" id="A0A0P0YSH5"/>
<feature type="domain" description="Glycosyl transferase family 1" evidence="1">
    <location>
        <begin position="202"/>
        <end position="353"/>
    </location>
</feature>
<protein>
    <submittedName>
        <fullName evidence="3">Glycosyl transferase</fullName>
    </submittedName>
</protein>
<sequence length="384" mass="43701">MNQEKSIGIVADWLVTYAGAERVIKEIIDIYPNSDLYSVVDFLSEQSRSYFHGKKASTTFIQKLPRAKKAYQKYLPLMPLAIEQLDVSSHDVIISSSHAVAKGILTGPDQLHISYVHSPIRYAWDLQHQYLRESHLDKGVKGILAKYLLHKIRQWDYRTANGVDHFIANSQFIARRIHKVYGRTADVIYPPVDVHRFLMNTSKQDYYLTASRLVPYKKIDLIVEAFSNMPDKRLVVIGNGSEMAKIKSKAKSNIEILGYQPDSVMLEHMQNAKAFVFAAEEDFGITPVEAQACGTPVVAFGKGGSLETVRPYGVDKPTGVFFDEQSVPSLVKAINFFDTVSDKIEPQDCRENAMRFSVEIFKNNLSKYVEDKWTEFNLSKRIQY</sequence>
<dbReference type="InterPro" id="IPR028098">
    <property type="entry name" value="Glyco_trans_4-like_N"/>
</dbReference>
<dbReference type="GO" id="GO:0016757">
    <property type="term" value="F:glycosyltransferase activity"/>
    <property type="evidence" value="ECO:0007669"/>
    <property type="project" value="InterPro"/>
</dbReference>
<dbReference type="Pfam" id="PF00534">
    <property type="entry name" value="Glycos_transf_1"/>
    <property type="match status" value="1"/>
</dbReference>
<evidence type="ECO:0000259" key="1">
    <source>
        <dbReference type="Pfam" id="PF00534"/>
    </source>
</evidence>
<proteinExistence type="predicted"/>
<accession>A0A0P0YSH5</accession>
<dbReference type="CDD" id="cd03804">
    <property type="entry name" value="GT4_WbaZ-like"/>
    <property type="match status" value="1"/>
</dbReference>
<keyword evidence="3" id="KW-0808">Transferase</keyword>
<dbReference type="Gene3D" id="3.40.50.2000">
    <property type="entry name" value="Glycogen Phosphorylase B"/>
    <property type="match status" value="1"/>
</dbReference>